<protein>
    <submittedName>
        <fullName evidence="1">Uncharacterized protein</fullName>
    </submittedName>
</protein>
<sequence length="53" mass="6000">MNGWLLRDGSAHGVKVQQMRGANKELGCHGYIRDTPTVLRCAQIISEQVVLYW</sequence>
<dbReference type="AlphaFoldDB" id="A0AA46H0B3"/>
<proteinExistence type="predicted"/>
<dbReference type="EMBL" id="UFYA01000001">
    <property type="protein sequence ID" value="STD08340.1"/>
    <property type="molecule type" value="Genomic_DNA"/>
</dbReference>
<organism evidence="1 2">
    <name type="scientific">Dermatophilus congolensis</name>
    <dbReference type="NCBI Taxonomy" id="1863"/>
    <lineage>
        <taxon>Bacteria</taxon>
        <taxon>Bacillati</taxon>
        <taxon>Actinomycetota</taxon>
        <taxon>Actinomycetes</taxon>
        <taxon>Micrococcales</taxon>
        <taxon>Dermatophilaceae</taxon>
        <taxon>Dermatophilus</taxon>
    </lineage>
</organism>
<evidence type="ECO:0000313" key="1">
    <source>
        <dbReference type="EMBL" id="STD08340.1"/>
    </source>
</evidence>
<name>A0AA46H0B3_9MICO</name>
<accession>A0AA46H0B3</accession>
<reference evidence="1 2" key="1">
    <citation type="submission" date="2018-06" db="EMBL/GenBank/DDBJ databases">
        <authorList>
            <consortium name="Pathogen Informatics"/>
            <person name="Doyle S."/>
        </authorList>
    </citation>
    <scope>NUCLEOTIDE SEQUENCE [LARGE SCALE GENOMIC DNA]</scope>
    <source>
        <strain evidence="1 2">NCTC7915</strain>
    </source>
</reference>
<evidence type="ECO:0000313" key="2">
    <source>
        <dbReference type="Proteomes" id="UP000254118"/>
    </source>
</evidence>
<gene>
    <name evidence="1" type="ORF">NCTC7915_01000</name>
</gene>
<comment type="caution">
    <text evidence="1">The sequence shown here is derived from an EMBL/GenBank/DDBJ whole genome shotgun (WGS) entry which is preliminary data.</text>
</comment>
<dbReference type="Proteomes" id="UP000254118">
    <property type="component" value="Unassembled WGS sequence"/>
</dbReference>